<protein>
    <recommendedName>
        <fullName evidence="1">Tox-REase-9 domain-containing protein</fullName>
    </recommendedName>
</protein>
<gene>
    <name evidence="2" type="ORF">CEJ45_00980</name>
</gene>
<dbReference type="EMBL" id="NJGV01000001">
    <property type="protein sequence ID" value="OWY36705.1"/>
    <property type="molecule type" value="Genomic_DNA"/>
</dbReference>
<dbReference type="Pfam" id="PF15650">
    <property type="entry name" value="Tox-REase-9"/>
    <property type="match status" value="1"/>
</dbReference>
<organism evidence="2 3">
    <name type="scientific">Herbaspirillum aquaticum</name>
    <dbReference type="NCBI Taxonomy" id="568783"/>
    <lineage>
        <taxon>Bacteria</taxon>
        <taxon>Pseudomonadati</taxon>
        <taxon>Pseudomonadota</taxon>
        <taxon>Betaproteobacteria</taxon>
        <taxon>Burkholderiales</taxon>
        <taxon>Oxalobacteraceae</taxon>
        <taxon>Herbaspirillum</taxon>
    </lineage>
</organism>
<dbReference type="InterPro" id="IPR028902">
    <property type="entry name" value="Tox-REase-9_dom"/>
</dbReference>
<comment type="caution">
    <text evidence="2">The sequence shown here is derived from an EMBL/GenBank/DDBJ whole genome shotgun (WGS) entry which is preliminary data.</text>
</comment>
<keyword evidence="3" id="KW-1185">Reference proteome</keyword>
<feature type="domain" description="Tox-REase-9" evidence="1">
    <location>
        <begin position="23"/>
        <end position="103"/>
    </location>
</feature>
<sequence>MRGPAGCLSPQSIKIERWRESGCARGREAHKNYKNALGDDGYEFNKALPGGSRPDALNYTNNTVRELKPDNPDAMRQGWRQLENYAKELEELTGQLWNKVLDTHRR</sequence>
<evidence type="ECO:0000313" key="2">
    <source>
        <dbReference type="EMBL" id="OWY36705.1"/>
    </source>
</evidence>
<name>A0A225SZD3_9BURK</name>
<accession>A0A225SZD3</accession>
<evidence type="ECO:0000313" key="3">
    <source>
        <dbReference type="Proteomes" id="UP000214747"/>
    </source>
</evidence>
<evidence type="ECO:0000259" key="1">
    <source>
        <dbReference type="Pfam" id="PF15650"/>
    </source>
</evidence>
<proteinExistence type="predicted"/>
<dbReference type="Proteomes" id="UP000214747">
    <property type="component" value="Unassembled WGS sequence"/>
</dbReference>
<reference evidence="2 3" key="1">
    <citation type="journal article" date="2010" name="Int. J. Syst. Evol. Microbiol.">
        <title>Reclassification of Herbaspirillum putei as a later heterotypic synonym of Herbaspirillum huttiense, with the description of H. huttiense subsp. huttiense subsp. nov. and H. huttiense subsp. putei subsp. nov., comb. nov., and description of Herbaspirillum aquaticum sp. nov.</title>
        <authorList>
            <person name="Dobritsa A.P."/>
            <person name="Reddy M.C."/>
            <person name="Samadpour M."/>
        </authorList>
    </citation>
    <scope>NUCLEOTIDE SEQUENCE [LARGE SCALE GENOMIC DNA]</scope>
    <source>
        <strain evidence="2 3">IEH 4430</strain>
    </source>
</reference>
<dbReference type="AlphaFoldDB" id="A0A225SZD3"/>